<dbReference type="Proteomes" id="UP001596142">
    <property type="component" value="Unassembled WGS sequence"/>
</dbReference>
<evidence type="ECO:0000259" key="10">
    <source>
        <dbReference type="Pfam" id="PF00251"/>
    </source>
</evidence>
<dbReference type="CDD" id="cd18623">
    <property type="entry name" value="GH32_ScrB-like"/>
    <property type="match status" value="1"/>
</dbReference>
<evidence type="ECO:0000256" key="5">
    <source>
        <dbReference type="ARBA" id="ARBA00022801"/>
    </source>
</evidence>
<feature type="domain" description="Glycosyl hydrolase family 32 N-terminal" evidence="10">
    <location>
        <begin position="32"/>
        <end position="337"/>
    </location>
</feature>
<dbReference type="Gene3D" id="2.115.10.20">
    <property type="entry name" value="Glycosyl hydrolase domain, family 43"/>
    <property type="match status" value="1"/>
</dbReference>
<comment type="caution">
    <text evidence="12">The sequence shown here is derived from an EMBL/GenBank/DDBJ whole genome shotgun (WGS) entry which is preliminary data.</text>
</comment>
<comment type="pathway">
    <text evidence="1 9">Glycan biosynthesis; sucrose metabolism.</text>
</comment>
<dbReference type="InterPro" id="IPR013189">
    <property type="entry name" value="Glyco_hydro_32_C"/>
</dbReference>
<evidence type="ECO:0000313" key="13">
    <source>
        <dbReference type="Proteomes" id="UP001596142"/>
    </source>
</evidence>
<dbReference type="InterPro" id="IPR023296">
    <property type="entry name" value="Glyco_hydro_beta-prop_sf"/>
</dbReference>
<gene>
    <name evidence="12" type="ORF">ACFPU1_03110</name>
</gene>
<dbReference type="SUPFAM" id="SSF49899">
    <property type="entry name" value="Concanavalin A-like lectins/glucanases"/>
    <property type="match status" value="1"/>
</dbReference>
<evidence type="ECO:0000256" key="4">
    <source>
        <dbReference type="ARBA" id="ARBA00019623"/>
    </source>
</evidence>
<keyword evidence="9" id="KW-0119">Carbohydrate metabolism</keyword>
<dbReference type="Pfam" id="PF08244">
    <property type="entry name" value="Glyco_hydro_32C"/>
    <property type="match status" value="1"/>
</dbReference>
<evidence type="ECO:0000259" key="11">
    <source>
        <dbReference type="Pfam" id="PF08244"/>
    </source>
</evidence>
<dbReference type="EMBL" id="JBHSOZ010000003">
    <property type="protein sequence ID" value="MFC5711763.1"/>
    <property type="molecule type" value="Genomic_DNA"/>
</dbReference>
<keyword evidence="6 8" id="KW-0326">Glycosidase</keyword>
<evidence type="ECO:0000256" key="3">
    <source>
        <dbReference type="ARBA" id="ARBA00012758"/>
    </source>
</evidence>
<proteinExistence type="inferred from homology"/>
<dbReference type="InterPro" id="IPR018053">
    <property type="entry name" value="Glyco_hydro_32_AS"/>
</dbReference>
<comment type="catalytic activity">
    <reaction evidence="8">
        <text>Hydrolysis of terminal non-reducing beta-D-fructofuranoside residues in beta-D-fructofuranosides.</text>
        <dbReference type="EC" id="3.2.1.26"/>
    </reaction>
</comment>
<dbReference type="PANTHER" id="PTHR43101">
    <property type="entry name" value="BETA-FRUCTOSIDASE"/>
    <property type="match status" value="1"/>
</dbReference>
<evidence type="ECO:0000256" key="2">
    <source>
        <dbReference type="ARBA" id="ARBA00009902"/>
    </source>
</evidence>
<dbReference type="InterPro" id="IPR006232">
    <property type="entry name" value="Suc6P_hydrolase"/>
</dbReference>
<sequence>MTRDEQLRKEAAEAVSEHKNTVVSDPYRLHYHMMPPVGLLNDPNGFIQWKGTYHLFYQWMPFKTGHGAKFWGHYSSTDLVHWKEEEIALAPSEWFEKNGCYSGSAIEHKERIYAFYTGNVKDEEGNRESYQCLAVSDDGLTFEKKGPVIEVPKGYTAHFRDPKVWEQGDRYYMVVGAQTEDLKGAVALFSSDNLTEWTHEGILAGGDKGRIKDFGYMFECPDLFSLDEQDVLIFSPQGLEAEGMKYQNVYQAGYVIGKFDPETFSFDHGEFEELDRGFDFYAPQTTVDAKGRRILFAWMSVPDQDEQAHPTVDYKWLHIMTLPRELTIVDHKVIQKPARELEELREGSGVIHQAQLNGETIFLPEINGKTIELMLEEIVIEKGWFEINIHGAARLVYSSEQQLVTLERKSYVDGTMERRQCQLNDLESLQVFVDISSIEVFINEGRETFSARFFPDPKNSEITFGSSHKCSFVAKKWDLKKVFS</sequence>
<dbReference type="InterPro" id="IPR001362">
    <property type="entry name" value="Glyco_hydro_32"/>
</dbReference>
<dbReference type="SUPFAM" id="SSF75005">
    <property type="entry name" value="Arabinanase/levansucrase/invertase"/>
    <property type="match status" value="1"/>
</dbReference>
<accession>A0ABW0YMS2</accession>
<name>A0ABW0YMS2_9BACI</name>
<dbReference type="InterPro" id="IPR013320">
    <property type="entry name" value="ConA-like_dom_sf"/>
</dbReference>
<dbReference type="PANTHER" id="PTHR43101:SF1">
    <property type="entry name" value="BETA-FRUCTOSIDASE"/>
    <property type="match status" value="1"/>
</dbReference>
<dbReference type="PROSITE" id="PS00609">
    <property type="entry name" value="GLYCOSYL_HYDROL_F32"/>
    <property type="match status" value="1"/>
</dbReference>
<dbReference type="Gene3D" id="2.60.120.560">
    <property type="entry name" value="Exo-inulinase, domain 1"/>
    <property type="match status" value="1"/>
</dbReference>
<evidence type="ECO:0000256" key="1">
    <source>
        <dbReference type="ARBA" id="ARBA00004914"/>
    </source>
</evidence>
<dbReference type="InterPro" id="IPR051214">
    <property type="entry name" value="GH32_Enzymes"/>
</dbReference>
<comment type="similarity">
    <text evidence="2 8">Belongs to the glycosyl hydrolase 32 family.</text>
</comment>
<dbReference type="RefSeq" id="WP_385938476.1">
    <property type="nucleotide sequence ID" value="NZ_JBHSOZ010000003.1"/>
</dbReference>
<evidence type="ECO:0000256" key="7">
    <source>
        <dbReference type="ARBA" id="ARBA00033367"/>
    </source>
</evidence>
<evidence type="ECO:0000313" key="12">
    <source>
        <dbReference type="EMBL" id="MFC5711763.1"/>
    </source>
</evidence>
<protein>
    <recommendedName>
        <fullName evidence="4 8">Sucrose-6-phosphate hydrolase</fullName>
        <ecNumber evidence="3 8">3.2.1.26</ecNumber>
    </recommendedName>
    <alternativeName>
        <fullName evidence="7 9">Invertase</fullName>
    </alternativeName>
</protein>
<keyword evidence="5 8" id="KW-0378">Hydrolase</keyword>
<evidence type="ECO:0000256" key="6">
    <source>
        <dbReference type="ARBA" id="ARBA00023295"/>
    </source>
</evidence>
<keyword evidence="13" id="KW-1185">Reference proteome</keyword>
<organism evidence="12 13">
    <name type="scientific">Thalassorhabdus alkalitolerans</name>
    <dbReference type="NCBI Taxonomy" id="2282697"/>
    <lineage>
        <taxon>Bacteria</taxon>
        <taxon>Bacillati</taxon>
        <taxon>Bacillota</taxon>
        <taxon>Bacilli</taxon>
        <taxon>Bacillales</taxon>
        <taxon>Bacillaceae</taxon>
        <taxon>Thalassorhabdus</taxon>
    </lineage>
</organism>
<feature type="domain" description="Glycosyl hydrolase family 32 C-terminal" evidence="11">
    <location>
        <begin position="366"/>
        <end position="467"/>
    </location>
</feature>
<dbReference type="GO" id="GO:0016787">
    <property type="term" value="F:hydrolase activity"/>
    <property type="evidence" value="ECO:0007669"/>
    <property type="project" value="UniProtKB-KW"/>
</dbReference>
<dbReference type="EC" id="3.2.1.26" evidence="3 8"/>
<evidence type="ECO:0000256" key="9">
    <source>
        <dbReference type="RuleBase" id="RU365015"/>
    </source>
</evidence>
<reference evidence="13" key="1">
    <citation type="journal article" date="2019" name="Int. J. Syst. Evol. Microbiol.">
        <title>The Global Catalogue of Microorganisms (GCM) 10K type strain sequencing project: providing services to taxonomists for standard genome sequencing and annotation.</title>
        <authorList>
            <consortium name="The Broad Institute Genomics Platform"/>
            <consortium name="The Broad Institute Genome Sequencing Center for Infectious Disease"/>
            <person name="Wu L."/>
            <person name="Ma J."/>
        </authorList>
    </citation>
    <scope>NUCLEOTIDE SEQUENCE [LARGE SCALE GENOMIC DNA]</scope>
    <source>
        <strain evidence="13">CECT 7184</strain>
    </source>
</reference>
<dbReference type="InterPro" id="IPR013148">
    <property type="entry name" value="Glyco_hydro_32_N"/>
</dbReference>
<evidence type="ECO:0000256" key="8">
    <source>
        <dbReference type="RuleBase" id="RU362110"/>
    </source>
</evidence>
<dbReference type="NCBIfam" id="TIGR01322">
    <property type="entry name" value="scrB_fam"/>
    <property type="match status" value="1"/>
</dbReference>
<keyword evidence="9" id="KW-0963">Cytoplasm</keyword>
<comment type="function">
    <text evidence="9">Enables the bacterium to metabolize sucrose as a sole carbon source.</text>
</comment>
<comment type="subcellular location">
    <subcellularLocation>
        <location evidence="9">Cytoplasm</location>
    </subcellularLocation>
</comment>
<dbReference type="Pfam" id="PF00251">
    <property type="entry name" value="Glyco_hydro_32N"/>
    <property type="match status" value="1"/>
</dbReference>
<dbReference type="SMART" id="SM00640">
    <property type="entry name" value="Glyco_32"/>
    <property type="match status" value="1"/>
</dbReference>